<dbReference type="InterPro" id="IPR011611">
    <property type="entry name" value="PfkB_dom"/>
</dbReference>
<name>A0A7Y6A3B3_9CELL</name>
<protein>
    <submittedName>
        <fullName evidence="8">1-phosphofructokinase family hexose kinase</fullName>
    </submittedName>
</protein>
<comment type="similarity">
    <text evidence="1">Belongs to the carbohydrate kinase PfkB family.</text>
</comment>
<evidence type="ECO:0000313" key="9">
    <source>
        <dbReference type="Proteomes" id="UP000565724"/>
    </source>
</evidence>
<dbReference type="InterPro" id="IPR029056">
    <property type="entry name" value="Ribokinase-like"/>
</dbReference>
<evidence type="ECO:0000313" key="8">
    <source>
        <dbReference type="EMBL" id="NUU18135.1"/>
    </source>
</evidence>
<keyword evidence="2 6" id="KW-0808">Transferase</keyword>
<keyword evidence="3" id="KW-0547">Nucleotide-binding</keyword>
<dbReference type="NCBIfam" id="TIGR03168">
    <property type="entry name" value="1-PFK"/>
    <property type="match status" value="1"/>
</dbReference>
<evidence type="ECO:0000256" key="5">
    <source>
        <dbReference type="ARBA" id="ARBA00022840"/>
    </source>
</evidence>
<dbReference type="PROSITE" id="PS00583">
    <property type="entry name" value="PFKB_KINASES_1"/>
    <property type="match status" value="1"/>
</dbReference>
<evidence type="ECO:0000256" key="1">
    <source>
        <dbReference type="ARBA" id="ARBA00010688"/>
    </source>
</evidence>
<comment type="caution">
    <text evidence="8">The sequence shown here is derived from an EMBL/GenBank/DDBJ whole genome shotgun (WGS) entry which is preliminary data.</text>
</comment>
<dbReference type="PIRSF" id="PIRSF000535">
    <property type="entry name" value="1PFK/6PFK/LacC"/>
    <property type="match status" value="1"/>
</dbReference>
<proteinExistence type="inferred from homology"/>
<dbReference type="SUPFAM" id="SSF53613">
    <property type="entry name" value="Ribokinase-like"/>
    <property type="match status" value="1"/>
</dbReference>
<evidence type="ECO:0000259" key="7">
    <source>
        <dbReference type="Pfam" id="PF00294"/>
    </source>
</evidence>
<evidence type="ECO:0000256" key="2">
    <source>
        <dbReference type="ARBA" id="ARBA00022679"/>
    </source>
</evidence>
<evidence type="ECO:0000256" key="6">
    <source>
        <dbReference type="PIRNR" id="PIRNR000535"/>
    </source>
</evidence>
<dbReference type="Proteomes" id="UP000565724">
    <property type="component" value="Unassembled WGS sequence"/>
</dbReference>
<feature type="domain" description="Carbohydrate kinase PfkB" evidence="7">
    <location>
        <begin position="10"/>
        <end position="293"/>
    </location>
</feature>
<keyword evidence="5" id="KW-0067">ATP-binding</keyword>
<dbReference type="RefSeq" id="WP_175348057.1">
    <property type="nucleotide sequence ID" value="NZ_JABMCI010000066.1"/>
</dbReference>
<dbReference type="GO" id="GO:0005524">
    <property type="term" value="F:ATP binding"/>
    <property type="evidence" value="ECO:0007669"/>
    <property type="project" value="UniProtKB-KW"/>
</dbReference>
<dbReference type="Gene3D" id="3.40.1190.20">
    <property type="match status" value="1"/>
</dbReference>
<gene>
    <name evidence="8" type="ORF">HP550_12835</name>
</gene>
<evidence type="ECO:0000256" key="3">
    <source>
        <dbReference type="ARBA" id="ARBA00022741"/>
    </source>
</evidence>
<dbReference type="AlphaFoldDB" id="A0A7Y6A3B3"/>
<dbReference type="InterPro" id="IPR017583">
    <property type="entry name" value="Tagatose/fructose_Pkinase"/>
</dbReference>
<accession>A0A7Y6A3B3</accession>
<dbReference type="PANTHER" id="PTHR46566">
    <property type="entry name" value="1-PHOSPHOFRUCTOKINASE-RELATED"/>
    <property type="match status" value="1"/>
</dbReference>
<dbReference type="PANTHER" id="PTHR46566:SF5">
    <property type="entry name" value="1-PHOSPHOFRUCTOKINASE"/>
    <property type="match status" value="1"/>
</dbReference>
<reference evidence="8 9" key="1">
    <citation type="submission" date="2020-05" db="EMBL/GenBank/DDBJ databases">
        <title>Genome Sequencing of Type Strains.</title>
        <authorList>
            <person name="Lemaire J.F."/>
            <person name="Inderbitzin P."/>
            <person name="Gregorio O.A."/>
            <person name="Collins S.B."/>
            <person name="Wespe N."/>
            <person name="Knight-Connoni V."/>
        </authorList>
    </citation>
    <scope>NUCLEOTIDE SEQUENCE [LARGE SCALE GENOMIC DNA]</scope>
    <source>
        <strain evidence="8 9">ATCC 25174</strain>
    </source>
</reference>
<dbReference type="InterPro" id="IPR002173">
    <property type="entry name" value="Carboh/pur_kinase_PfkB_CS"/>
</dbReference>
<dbReference type="GO" id="GO:0005829">
    <property type="term" value="C:cytosol"/>
    <property type="evidence" value="ECO:0007669"/>
    <property type="project" value="TreeGrafter"/>
</dbReference>
<dbReference type="EMBL" id="JABMCI010000066">
    <property type="protein sequence ID" value="NUU18135.1"/>
    <property type="molecule type" value="Genomic_DNA"/>
</dbReference>
<dbReference type="GO" id="GO:0008443">
    <property type="term" value="F:phosphofructokinase activity"/>
    <property type="evidence" value="ECO:0007669"/>
    <property type="project" value="TreeGrafter"/>
</dbReference>
<keyword evidence="4 8" id="KW-0418">Kinase</keyword>
<sequence length="327" mass="32424">MIITVTPNPSLDRTFDVDVLAVGEVTRAHGTHVHAGGKGINVSRALARHGIATRAVLPVGGADGAELVDLLSALGVPARAVPVRGATRSNVAVVDARGVTTKVNAAGPTLDDDEAAALVAAVERELDAAGPSRSWLVLAGSVPRGAGADLYPRLVAAAAARGIPVAVDASGAALEATVRAGGTALLKPNLDELCDVLGTSPTTVGEIVAGARSVLARGHDSALVSLGADGALLVTATQSWWAGGSPIVPRSTVGAGDCTLAGFLASDGEPLDRLRAAVAWGRAAVGLPGSAIPGPADLDLAAVQVVTEPDPTLDPADLFRTAPAGLA</sequence>
<keyword evidence="9" id="KW-1185">Reference proteome</keyword>
<dbReference type="CDD" id="cd01164">
    <property type="entry name" value="FruK_PfkB_like"/>
    <property type="match status" value="1"/>
</dbReference>
<dbReference type="Pfam" id="PF00294">
    <property type="entry name" value="PfkB"/>
    <property type="match status" value="1"/>
</dbReference>
<evidence type="ECO:0000256" key="4">
    <source>
        <dbReference type="ARBA" id="ARBA00022777"/>
    </source>
</evidence>
<organism evidence="8 9">
    <name type="scientific">Cellulomonas humilata</name>
    <dbReference type="NCBI Taxonomy" id="144055"/>
    <lineage>
        <taxon>Bacteria</taxon>
        <taxon>Bacillati</taxon>
        <taxon>Actinomycetota</taxon>
        <taxon>Actinomycetes</taxon>
        <taxon>Micrococcales</taxon>
        <taxon>Cellulomonadaceae</taxon>
        <taxon>Cellulomonas</taxon>
    </lineage>
</organism>